<organism evidence="1">
    <name type="scientific">Rhizobium phage LG08</name>
    <dbReference type="NCBI Taxonomy" id="3129229"/>
    <lineage>
        <taxon>Viruses</taxon>
        <taxon>Duplodnaviria</taxon>
        <taxon>Heunggongvirae</taxon>
        <taxon>Uroviricota</taxon>
        <taxon>Caudoviricetes</taxon>
    </lineage>
</organism>
<accession>A0AAU8HY41</accession>
<dbReference type="EMBL" id="PP429226">
    <property type="protein sequence ID" value="XCI77364.1"/>
    <property type="molecule type" value="Genomic_DNA"/>
</dbReference>
<sequence length="65" mass="7790">MEQFVIISYWHSFGEEGDSFARRHKIEGIHVGTKESAREVHQRLRKEYEDENDFCYIDVKKTEAI</sequence>
<reference evidence="1" key="1">
    <citation type="submission" date="2024-03" db="EMBL/GenBank/DDBJ databases">
        <authorList>
            <person name="Chantapakul B."/>
            <person name="Wang S."/>
        </authorList>
    </citation>
    <scope>NUCLEOTIDE SEQUENCE</scope>
</reference>
<name>A0AAU8HY41_9CAUD</name>
<gene>
    <name evidence="1" type="ORF">LDCGVIBL_CDS0006</name>
</gene>
<proteinExistence type="predicted"/>
<protein>
    <submittedName>
        <fullName evidence="1">Uncharacterized protein</fullName>
    </submittedName>
</protein>
<evidence type="ECO:0000313" key="1">
    <source>
        <dbReference type="EMBL" id="XCI77364.1"/>
    </source>
</evidence>